<organism evidence="1 2">
    <name type="scientific">Mythimna unipuncta nucleopolyhedrovirus</name>
    <dbReference type="NCBI Taxonomy" id="447897"/>
    <lineage>
        <taxon>Viruses</taxon>
        <taxon>Viruses incertae sedis</taxon>
        <taxon>Naldaviricetes</taxon>
        <taxon>Lefavirales</taxon>
        <taxon>Baculoviridae</taxon>
        <taxon>Alphabaculovirus</taxon>
    </lineage>
</organism>
<dbReference type="Gene3D" id="3.40.50.1000">
    <property type="entry name" value="HAD superfamily/HAD-like"/>
    <property type="match status" value="1"/>
</dbReference>
<dbReference type="InterPro" id="IPR006551">
    <property type="entry name" value="Polynucleotide_phosphatase"/>
</dbReference>
<accession>A0A346TPP4</accession>
<dbReference type="Pfam" id="PF08645">
    <property type="entry name" value="PNK3P"/>
    <property type="match status" value="1"/>
</dbReference>
<dbReference type="GeneID" id="80534061"/>
<dbReference type="NCBIfam" id="TIGR01664">
    <property type="entry name" value="DNA-3'-Pase"/>
    <property type="match status" value="1"/>
</dbReference>
<dbReference type="InterPro" id="IPR013954">
    <property type="entry name" value="PNK3P"/>
</dbReference>
<dbReference type="InterPro" id="IPR006549">
    <property type="entry name" value="HAD-SF_hydro_IIIA"/>
</dbReference>
<dbReference type="Proteomes" id="UP000501969">
    <property type="component" value="Segment"/>
</dbReference>
<keyword evidence="2" id="KW-1185">Reference proteome</keyword>
<dbReference type="NCBIfam" id="TIGR01662">
    <property type="entry name" value="HAD-SF-IIIA"/>
    <property type="match status" value="1"/>
</dbReference>
<evidence type="ECO:0000313" key="2">
    <source>
        <dbReference type="Proteomes" id="UP000501969"/>
    </source>
</evidence>
<name>A0A346TPP4_9ABAC</name>
<dbReference type="EMBL" id="MH124167">
    <property type="protein sequence ID" value="AXU41554.1"/>
    <property type="molecule type" value="Genomic_DNA"/>
</dbReference>
<protein>
    <submittedName>
        <fullName evidence="1">NRK-1</fullName>
    </submittedName>
</protein>
<dbReference type="GO" id="GO:0003690">
    <property type="term" value="F:double-stranded DNA binding"/>
    <property type="evidence" value="ECO:0007669"/>
    <property type="project" value="TreeGrafter"/>
</dbReference>
<dbReference type="InterPro" id="IPR023214">
    <property type="entry name" value="HAD_sf"/>
</dbReference>
<dbReference type="GO" id="GO:0006281">
    <property type="term" value="P:DNA repair"/>
    <property type="evidence" value="ECO:0007669"/>
    <property type="project" value="TreeGrafter"/>
</dbReference>
<dbReference type="InterPro" id="IPR036412">
    <property type="entry name" value="HAD-like_sf"/>
</dbReference>
<proteinExistence type="predicted"/>
<dbReference type="KEGG" id="vg:80534061"/>
<dbReference type="PANTHER" id="PTHR12083:SF9">
    <property type="entry name" value="BIFUNCTIONAL POLYNUCLEOTIDE PHOSPHATASE_KINASE"/>
    <property type="match status" value="1"/>
</dbReference>
<evidence type="ECO:0000313" key="1">
    <source>
        <dbReference type="EMBL" id="AXU41554.1"/>
    </source>
</evidence>
<sequence length="362" mass="42488">MSPTSYLVAVDGVSSVLRDKFLKVLQQEDNVKVHTVEQFHIDLEEMMVHNDDTNAALLYARRIKYDEQFVNSIDAIHVFDRLPASILLYQLLKIKDDANFTDKAKQLVSDLKMNDICANYKCFILLDVNRHKSEGLAKILNFFYGLLAYKLMGDYMVLVCEIDENSNHDQQAAKFLQQFNNQRYNWKTVRTCHIYRHNFPRTTCLLAGFDLDNTLIMTRSRQLFPEDRHDWQFKYDKEIIKHKLRRLLYAGFMLVVFTNQNGIQFGHISLQDMTGKINDILRELDLPMMVVMATFRDFFRKPHTGMMDLIVEKMPKNVSRRKWFFIGDNVNGTSFDDSDFAEATGIQFINDSNFFNMNIMVE</sequence>
<dbReference type="PANTHER" id="PTHR12083">
    <property type="entry name" value="BIFUNCTIONAL POLYNUCLEOTIDE PHOSPHATASE/KINASE"/>
    <property type="match status" value="1"/>
</dbReference>
<dbReference type="SUPFAM" id="SSF56784">
    <property type="entry name" value="HAD-like"/>
    <property type="match status" value="1"/>
</dbReference>
<dbReference type="GO" id="GO:0046403">
    <property type="term" value="F:polynucleotide 3'-phosphatase activity"/>
    <property type="evidence" value="ECO:0007669"/>
    <property type="project" value="TreeGrafter"/>
</dbReference>
<reference evidence="1 2" key="1">
    <citation type="submission" date="2018-03" db="EMBL/GenBank/DDBJ databases">
        <title>Complete genome sequence of a second alphabaculovirus from the true armyworm, Mythimna unipuncta.</title>
        <authorList>
            <person name="Harrison R.L."/>
            <person name="Mowery J.D."/>
            <person name="Bauchan G.R."/>
            <person name="Theilmann D.A."/>
            <person name="Erlandson M.A."/>
        </authorList>
    </citation>
    <scope>NUCLEOTIDE SEQUENCE [LARGE SCALE GENOMIC DNA]</scope>
    <source>
        <strain evidence="1 2">KY310</strain>
    </source>
</reference>
<dbReference type="GO" id="GO:0046404">
    <property type="term" value="F:ATP-dependent polydeoxyribonucleotide 5'-hydroxyl-kinase activity"/>
    <property type="evidence" value="ECO:0007669"/>
    <property type="project" value="TreeGrafter"/>
</dbReference>
<dbReference type="RefSeq" id="YP_010796566.1">
    <property type="nucleotide sequence ID" value="NC_076031.1"/>
</dbReference>